<sequence>MAKLLRYGARILLGFLSLWLILLVSAYVLFSLNKAALTARANAFLNRRFQGKIHINNISLNVLSNFPYPAVQVNGVTVDDSVYAVRGQHTVYLERVRIVPGLKGLWRGRPVIRKVVVAGGWLYLYRGPGGYDNGYVWVGKQSRPPKDSTRPSLPFHVEFYRVELMIADSVRHKLYAFDFHRLLLDHNGTYTDSSTWRLDMDVTVHSLAFNTAKGGFLQDQDVRAQGTLGYAPGNRLLSFRRLALHIDRQALLADGDFRFDTTRSFRLRVSAPSLVFASGRSWLTPKIQRKLAPMRFDKALAVEATIEGFMTPGDEPRILVRWTVAHNTVTGFIGTVEDCSFTGFFNNHVNDSLSPGDANSTIRADSLVGKYEGSIPFKTRRLEILRLDTAILAFDLSIHDTVPDWGDLLQGEDLSFDKGRVDVDLRGHYPLSDSSGVSPDLDGRIDLRDVVITYEPRNVVITGGQAHLRLEHQDLLLERISGYIGKSPLVISGAARHFLALAATDTGKMVLDWHVYSPALDGMELLHFLGKGGHRRTAGKAARGAVGEATRGAPPDGSFVGHMIDRYAHNCRIHTGLRVDQLTYKNFVATGVDAAVVLDKGVFSLQHLDLHTAKGSLDATGSIRPFVDDNLVRFNATFSHIDLPSLFRDFDDFGQASLSARNLAGTLNARADLSIRLTDKGHKIPGSLDGTLRFAITDGALLGFTPLTRLSSFALKNRDLSNIYFSRLYDTFRFSRDTLVFDRMEIQSTVLDMFVAGAYKLDGSYTDADIQIPFTNLKKQKGLPDNAGAYAHHGPSLFVHAFNRDGEPLHYKFGLFRKKVPGVRN</sequence>
<dbReference type="EMBL" id="SODV01000001">
    <property type="protein sequence ID" value="TDW99612.1"/>
    <property type="molecule type" value="Genomic_DNA"/>
</dbReference>
<dbReference type="GO" id="GO:0005886">
    <property type="term" value="C:plasma membrane"/>
    <property type="evidence" value="ECO:0007669"/>
    <property type="project" value="TreeGrafter"/>
</dbReference>
<name>A0A4V3GLH9_9BACT</name>
<dbReference type="AlphaFoldDB" id="A0A4V3GLH9"/>
<dbReference type="GO" id="GO:0090313">
    <property type="term" value="P:regulation of protein targeting to membrane"/>
    <property type="evidence" value="ECO:0007669"/>
    <property type="project" value="TreeGrafter"/>
</dbReference>
<organism evidence="1 2">
    <name type="scientific">Dinghuibacter silviterrae</name>
    <dbReference type="NCBI Taxonomy" id="1539049"/>
    <lineage>
        <taxon>Bacteria</taxon>
        <taxon>Pseudomonadati</taxon>
        <taxon>Bacteroidota</taxon>
        <taxon>Chitinophagia</taxon>
        <taxon>Chitinophagales</taxon>
        <taxon>Chitinophagaceae</taxon>
        <taxon>Dinghuibacter</taxon>
    </lineage>
</organism>
<evidence type="ECO:0000313" key="1">
    <source>
        <dbReference type="EMBL" id="TDW99612.1"/>
    </source>
</evidence>
<gene>
    <name evidence="1" type="ORF">EDB95_0622</name>
</gene>
<keyword evidence="2" id="KW-1185">Reference proteome</keyword>
<dbReference type="RefSeq" id="WP_133990457.1">
    <property type="nucleotide sequence ID" value="NZ_SODV01000001.1"/>
</dbReference>
<accession>A0A4V3GLH9</accession>
<reference evidence="1 2" key="1">
    <citation type="submission" date="2019-03" db="EMBL/GenBank/DDBJ databases">
        <title>Genomic Encyclopedia of Type Strains, Phase IV (KMG-IV): sequencing the most valuable type-strain genomes for metagenomic binning, comparative biology and taxonomic classification.</title>
        <authorList>
            <person name="Goeker M."/>
        </authorList>
    </citation>
    <scope>NUCLEOTIDE SEQUENCE [LARGE SCALE GENOMIC DNA]</scope>
    <source>
        <strain evidence="1 2">DSM 100059</strain>
    </source>
</reference>
<comment type="caution">
    <text evidence="1">The sequence shown here is derived from an EMBL/GenBank/DDBJ whole genome shotgun (WGS) entry which is preliminary data.</text>
</comment>
<dbReference type="PANTHER" id="PTHR30441">
    <property type="entry name" value="DUF748 DOMAIN-CONTAINING PROTEIN"/>
    <property type="match status" value="1"/>
</dbReference>
<dbReference type="Proteomes" id="UP000294498">
    <property type="component" value="Unassembled WGS sequence"/>
</dbReference>
<proteinExistence type="predicted"/>
<protein>
    <submittedName>
        <fullName evidence="1">AsmA-like protein</fullName>
    </submittedName>
</protein>
<dbReference type="InterPro" id="IPR052894">
    <property type="entry name" value="AsmA-related"/>
</dbReference>
<dbReference type="OrthoDB" id="1489065at2"/>
<dbReference type="PANTHER" id="PTHR30441:SF8">
    <property type="entry name" value="DUF748 DOMAIN-CONTAINING PROTEIN"/>
    <property type="match status" value="1"/>
</dbReference>
<evidence type="ECO:0000313" key="2">
    <source>
        <dbReference type="Proteomes" id="UP000294498"/>
    </source>
</evidence>